<feature type="non-terminal residue" evidence="2">
    <location>
        <position position="1"/>
    </location>
</feature>
<comment type="caution">
    <text evidence="2">The sequence shown here is derived from an EMBL/GenBank/DDBJ whole genome shotgun (WGS) entry which is preliminary data.</text>
</comment>
<dbReference type="AlphaFoldDB" id="A0A371GM40"/>
<organism evidence="2 3">
    <name type="scientific">Mucuna pruriens</name>
    <name type="common">Velvet bean</name>
    <name type="synonym">Dolichos pruriens</name>
    <dbReference type="NCBI Taxonomy" id="157652"/>
    <lineage>
        <taxon>Eukaryota</taxon>
        <taxon>Viridiplantae</taxon>
        <taxon>Streptophyta</taxon>
        <taxon>Embryophyta</taxon>
        <taxon>Tracheophyta</taxon>
        <taxon>Spermatophyta</taxon>
        <taxon>Magnoliopsida</taxon>
        <taxon>eudicotyledons</taxon>
        <taxon>Gunneridae</taxon>
        <taxon>Pentapetalae</taxon>
        <taxon>rosids</taxon>
        <taxon>fabids</taxon>
        <taxon>Fabales</taxon>
        <taxon>Fabaceae</taxon>
        <taxon>Papilionoideae</taxon>
        <taxon>50 kb inversion clade</taxon>
        <taxon>NPAAA clade</taxon>
        <taxon>indigoferoid/millettioid clade</taxon>
        <taxon>Phaseoleae</taxon>
        <taxon>Mucuna</taxon>
    </lineage>
</organism>
<sequence length="75" mass="8316">MTNASLHQLALFVFLFLVASGLTQQGFANRGDQCKTNNDCVKFCVHRPHCPALCLDGYCLCNCGSTEVHIQRNKL</sequence>
<feature type="chain" id="PRO_5016993052" evidence="1">
    <location>
        <begin position="22"/>
        <end position="75"/>
    </location>
</feature>
<dbReference type="OrthoDB" id="1363248at2759"/>
<proteinExistence type="predicted"/>
<dbReference type="EMBL" id="QJKJ01005074">
    <property type="protein sequence ID" value="RDX91604.1"/>
    <property type="molecule type" value="Genomic_DNA"/>
</dbReference>
<evidence type="ECO:0000256" key="1">
    <source>
        <dbReference type="SAM" id="SignalP"/>
    </source>
</evidence>
<dbReference type="Proteomes" id="UP000257109">
    <property type="component" value="Unassembled WGS sequence"/>
</dbReference>
<reference evidence="2" key="1">
    <citation type="submission" date="2018-05" db="EMBL/GenBank/DDBJ databases">
        <title>Draft genome of Mucuna pruriens seed.</title>
        <authorList>
            <person name="Nnadi N.E."/>
            <person name="Vos R."/>
            <person name="Hasami M.H."/>
            <person name="Devisetty U.K."/>
            <person name="Aguiy J.C."/>
        </authorList>
    </citation>
    <scope>NUCLEOTIDE SEQUENCE [LARGE SCALE GENOMIC DNA]</scope>
    <source>
        <strain evidence="2">JCA_2017</strain>
    </source>
</reference>
<keyword evidence="1" id="KW-0732">Signal</keyword>
<name>A0A371GM40_MUCPR</name>
<accession>A0A371GM40</accession>
<protein>
    <submittedName>
        <fullName evidence="2">Uncharacterized protein</fullName>
    </submittedName>
</protein>
<gene>
    <name evidence="2" type="ORF">CR513_26397</name>
</gene>
<keyword evidence="3" id="KW-1185">Reference proteome</keyword>
<feature type="signal peptide" evidence="1">
    <location>
        <begin position="1"/>
        <end position="21"/>
    </location>
</feature>
<evidence type="ECO:0000313" key="2">
    <source>
        <dbReference type="EMBL" id="RDX91604.1"/>
    </source>
</evidence>
<evidence type="ECO:0000313" key="3">
    <source>
        <dbReference type="Proteomes" id="UP000257109"/>
    </source>
</evidence>